<organism evidence="4 5">
    <name type="scientific">Oleoguttula mirabilis</name>
    <dbReference type="NCBI Taxonomy" id="1507867"/>
    <lineage>
        <taxon>Eukaryota</taxon>
        <taxon>Fungi</taxon>
        <taxon>Dikarya</taxon>
        <taxon>Ascomycota</taxon>
        <taxon>Pezizomycotina</taxon>
        <taxon>Dothideomycetes</taxon>
        <taxon>Dothideomycetidae</taxon>
        <taxon>Mycosphaerellales</taxon>
        <taxon>Teratosphaeriaceae</taxon>
        <taxon>Oleoguttula</taxon>
    </lineage>
</organism>
<dbReference type="SUPFAM" id="SSF52799">
    <property type="entry name" value="(Phosphotyrosine protein) phosphatases II"/>
    <property type="match status" value="1"/>
</dbReference>
<name>A0AAV9J961_9PEZI</name>
<dbReference type="Pfam" id="PF00782">
    <property type="entry name" value="DSPc"/>
    <property type="match status" value="1"/>
</dbReference>
<dbReference type="InterPro" id="IPR029021">
    <property type="entry name" value="Prot-tyrosine_phosphatase-like"/>
</dbReference>
<comment type="similarity">
    <text evidence="1">Belongs to the protein-tyrosine phosphatase family. Non-receptor class subfamily.</text>
</comment>
<reference evidence="4 5" key="1">
    <citation type="submission" date="2021-11" db="EMBL/GenBank/DDBJ databases">
        <title>Black yeast isolated from Biological Soil Crust.</title>
        <authorList>
            <person name="Kurbessoian T."/>
        </authorList>
    </citation>
    <scope>NUCLEOTIDE SEQUENCE [LARGE SCALE GENOMIC DNA]</scope>
    <source>
        <strain evidence="4 5">CCFEE 5522</strain>
    </source>
</reference>
<dbReference type="GO" id="GO:0005737">
    <property type="term" value="C:cytoplasm"/>
    <property type="evidence" value="ECO:0007669"/>
    <property type="project" value="TreeGrafter"/>
</dbReference>
<dbReference type="InterPro" id="IPR020422">
    <property type="entry name" value="TYR_PHOSPHATASE_DUAL_dom"/>
</dbReference>
<evidence type="ECO:0000259" key="3">
    <source>
        <dbReference type="PROSITE" id="PS50056"/>
    </source>
</evidence>
<accession>A0AAV9J961</accession>
<evidence type="ECO:0000313" key="4">
    <source>
        <dbReference type="EMBL" id="KAK4541643.1"/>
    </source>
</evidence>
<evidence type="ECO:0000256" key="1">
    <source>
        <dbReference type="ARBA" id="ARBA00009649"/>
    </source>
</evidence>
<keyword evidence="5" id="KW-1185">Reference proteome</keyword>
<comment type="caution">
    <text evidence="4">The sequence shown here is derived from an EMBL/GenBank/DDBJ whole genome shotgun (WGS) entry which is preliminary data.</text>
</comment>
<proteinExistence type="inferred from homology"/>
<dbReference type="InterPro" id="IPR052449">
    <property type="entry name" value="STYX-Interacting_Phosphatase"/>
</dbReference>
<dbReference type="PANTHER" id="PTHR46588:SF1">
    <property type="entry name" value="SERINE_THREONINE_TYROSINE-INTERACTING PROTEIN"/>
    <property type="match status" value="1"/>
</dbReference>
<feature type="compositionally biased region" description="Acidic residues" evidence="2">
    <location>
        <begin position="281"/>
        <end position="293"/>
    </location>
</feature>
<dbReference type="GO" id="GO:1990444">
    <property type="term" value="F:F-box domain binding"/>
    <property type="evidence" value="ECO:0007669"/>
    <property type="project" value="TreeGrafter"/>
</dbReference>
<dbReference type="GO" id="GO:0140096">
    <property type="term" value="F:catalytic activity, acting on a protein"/>
    <property type="evidence" value="ECO:0007669"/>
    <property type="project" value="UniProtKB-ARBA"/>
</dbReference>
<dbReference type="Gene3D" id="3.90.190.10">
    <property type="entry name" value="Protein tyrosine phosphatase superfamily"/>
    <property type="match status" value="1"/>
</dbReference>
<sequence>MAPADVETFSYPHKTSEYSYRVPTPPRIVVPPPALNSDALPEITLNALRSANFLNQVNYNNIVTQNALLEWTYERRREAQMILPYLYLGPMTAAKDERFLRGEKGHMAGGGEGGITMLLGVRHKHSFESKLMNGALRKAEELGIESRTVDLASNQDLIHSFPSTTALVNDHLARVHRTTGQLGKVLVFCESGNERSAAVVAAYLMETHIDVDFIKAMQLVQAQRFCANFDDALKRLLQGYWDILCAKRAVAAVEGQASGFNGMANGYGSPPAKTKRGLQRDDDEEMDGATEDDLERFGGRTFAPFMDQAL</sequence>
<feature type="domain" description="Tyrosine specific protein phosphatases" evidence="3">
    <location>
        <begin position="159"/>
        <end position="224"/>
    </location>
</feature>
<dbReference type="InterPro" id="IPR000387">
    <property type="entry name" value="Tyr_Pase_dom"/>
</dbReference>
<dbReference type="Proteomes" id="UP001324427">
    <property type="component" value="Unassembled WGS sequence"/>
</dbReference>
<feature type="region of interest" description="Disordered" evidence="2">
    <location>
        <begin position="263"/>
        <end position="293"/>
    </location>
</feature>
<evidence type="ECO:0000313" key="5">
    <source>
        <dbReference type="Proteomes" id="UP001324427"/>
    </source>
</evidence>
<dbReference type="CDD" id="cd14498">
    <property type="entry name" value="DSP"/>
    <property type="match status" value="1"/>
</dbReference>
<dbReference type="GO" id="GO:0005654">
    <property type="term" value="C:nucleoplasm"/>
    <property type="evidence" value="ECO:0007669"/>
    <property type="project" value="TreeGrafter"/>
</dbReference>
<dbReference type="AlphaFoldDB" id="A0AAV9J961"/>
<protein>
    <recommendedName>
        <fullName evidence="3">Tyrosine specific protein phosphatases domain-containing protein</fullName>
    </recommendedName>
</protein>
<dbReference type="InterPro" id="IPR000340">
    <property type="entry name" value="Dual-sp_phosphatase_cat-dom"/>
</dbReference>
<evidence type="ECO:0000256" key="2">
    <source>
        <dbReference type="SAM" id="MobiDB-lite"/>
    </source>
</evidence>
<dbReference type="PROSITE" id="PS50056">
    <property type="entry name" value="TYR_PHOSPHATASE_2"/>
    <property type="match status" value="1"/>
</dbReference>
<dbReference type="PANTHER" id="PTHR46588">
    <property type="entry name" value="SERINE/THREONINE/TYROSINE-INTERACTING PROTEIN"/>
    <property type="match status" value="1"/>
</dbReference>
<dbReference type="GO" id="GO:0070372">
    <property type="term" value="P:regulation of ERK1 and ERK2 cascade"/>
    <property type="evidence" value="ECO:0007669"/>
    <property type="project" value="TreeGrafter"/>
</dbReference>
<dbReference type="EMBL" id="JAVFHQ010000050">
    <property type="protein sequence ID" value="KAK4541643.1"/>
    <property type="molecule type" value="Genomic_DNA"/>
</dbReference>
<dbReference type="GO" id="GO:0062026">
    <property type="term" value="P:negative regulation of SCF-dependent proteasomal ubiquitin-dependent catabolic process"/>
    <property type="evidence" value="ECO:0007669"/>
    <property type="project" value="TreeGrafter"/>
</dbReference>
<dbReference type="SMART" id="SM00195">
    <property type="entry name" value="DSPc"/>
    <property type="match status" value="1"/>
</dbReference>
<gene>
    <name evidence="4" type="ORF">LTR36_007787</name>
</gene>